<proteinExistence type="predicted"/>
<gene>
    <name evidence="1" type="ORF">XENOCAPTIV_005930</name>
</gene>
<reference evidence="1 2" key="1">
    <citation type="submission" date="2021-06" db="EMBL/GenBank/DDBJ databases">
        <authorList>
            <person name="Palmer J.M."/>
        </authorList>
    </citation>
    <scope>NUCLEOTIDE SEQUENCE [LARGE SCALE GENOMIC DNA]</scope>
    <source>
        <strain evidence="1 2">XC_2019</strain>
        <tissue evidence="1">Muscle</tissue>
    </source>
</reference>
<accession>A0ABV0S5J4</accession>
<protein>
    <submittedName>
        <fullName evidence="1">Uncharacterized protein</fullName>
    </submittedName>
</protein>
<dbReference type="Proteomes" id="UP001434883">
    <property type="component" value="Unassembled WGS sequence"/>
</dbReference>
<comment type="caution">
    <text evidence="1">The sequence shown here is derived from an EMBL/GenBank/DDBJ whole genome shotgun (WGS) entry which is preliminary data.</text>
</comment>
<dbReference type="EMBL" id="JAHRIN010068868">
    <property type="protein sequence ID" value="MEQ2215784.1"/>
    <property type="molecule type" value="Genomic_DNA"/>
</dbReference>
<name>A0ABV0S5J4_9TELE</name>
<organism evidence="1 2">
    <name type="scientific">Xenoophorus captivus</name>
    <dbReference type="NCBI Taxonomy" id="1517983"/>
    <lineage>
        <taxon>Eukaryota</taxon>
        <taxon>Metazoa</taxon>
        <taxon>Chordata</taxon>
        <taxon>Craniata</taxon>
        <taxon>Vertebrata</taxon>
        <taxon>Euteleostomi</taxon>
        <taxon>Actinopterygii</taxon>
        <taxon>Neopterygii</taxon>
        <taxon>Teleostei</taxon>
        <taxon>Neoteleostei</taxon>
        <taxon>Acanthomorphata</taxon>
        <taxon>Ovalentaria</taxon>
        <taxon>Atherinomorphae</taxon>
        <taxon>Cyprinodontiformes</taxon>
        <taxon>Goodeidae</taxon>
        <taxon>Xenoophorus</taxon>
    </lineage>
</organism>
<evidence type="ECO:0000313" key="2">
    <source>
        <dbReference type="Proteomes" id="UP001434883"/>
    </source>
</evidence>
<evidence type="ECO:0000313" key="1">
    <source>
        <dbReference type="EMBL" id="MEQ2215784.1"/>
    </source>
</evidence>
<sequence>MLCCRSAWPAHHHRIPRSPGCFLNSPGLLDRRNLEVLKRCSHKMVLDFTFLFKNNQIFSIVFHIFTSRSTFPDNELKGEDKKLTDSILEKSRATVYSRSTGLLHYLKSYTERLKQGSFQSNRGAN</sequence>
<keyword evidence="2" id="KW-1185">Reference proteome</keyword>